<dbReference type="GO" id="GO:0005737">
    <property type="term" value="C:cytoplasm"/>
    <property type="evidence" value="ECO:0007669"/>
    <property type="project" value="UniProtKB-ARBA"/>
</dbReference>
<protein>
    <recommendedName>
        <fullName evidence="3">Small ribosomal subunit protein bS16</fullName>
    </recommendedName>
</protein>
<comment type="caution">
    <text evidence="5">The sequence shown here is derived from an EMBL/GenBank/DDBJ whole genome shotgun (WGS) entry which is preliminary data.</text>
</comment>
<dbReference type="Gene3D" id="3.30.1320.10">
    <property type="match status" value="1"/>
</dbReference>
<dbReference type="PANTHER" id="PTHR12919">
    <property type="entry name" value="30S RIBOSOMAL PROTEIN S16"/>
    <property type="match status" value="1"/>
</dbReference>
<evidence type="ECO:0000256" key="2">
    <source>
        <dbReference type="ARBA" id="ARBA00023274"/>
    </source>
</evidence>
<organism evidence="5 6">
    <name type="scientific">Candidatus Jacksonbacteria bacterium RIFCSPLOWO2_02_FULL_44_20</name>
    <dbReference type="NCBI Taxonomy" id="1798460"/>
    <lineage>
        <taxon>Bacteria</taxon>
        <taxon>Candidatus Jacksoniibacteriota</taxon>
    </lineage>
</organism>
<keyword evidence="2 3" id="KW-0687">Ribonucleoprotein</keyword>
<dbReference type="AlphaFoldDB" id="A0A1G2AAJ3"/>
<dbReference type="Pfam" id="PF00886">
    <property type="entry name" value="Ribosomal_S16"/>
    <property type="match status" value="1"/>
</dbReference>
<comment type="similarity">
    <text evidence="3">Belongs to the bacterial ribosomal protein bS16 family.</text>
</comment>
<feature type="region of interest" description="Disordered" evidence="4">
    <location>
        <begin position="89"/>
        <end position="109"/>
    </location>
</feature>
<name>A0A1G2AAJ3_9BACT</name>
<dbReference type="NCBIfam" id="TIGR00002">
    <property type="entry name" value="S16"/>
    <property type="match status" value="1"/>
</dbReference>
<dbReference type="PROSITE" id="PS00732">
    <property type="entry name" value="RIBOSOMAL_S16"/>
    <property type="match status" value="1"/>
</dbReference>
<evidence type="ECO:0000313" key="5">
    <source>
        <dbReference type="EMBL" id="OGY73526.1"/>
    </source>
</evidence>
<evidence type="ECO:0000256" key="3">
    <source>
        <dbReference type="HAMAP-Rule" id="MF_00385"/>
    </source>
</evidence>
<evidence type="ECO:0000313" key="6">
    <source>
        <dbReference type="Proteomes" id="UP000178315"/>
    </source>
</evidence>
<dbReference type="InterPro" id="IPR023803">
    <property type="entry name" value="Ribosomal_bS16_dom_sf"/>
</dbReference>
<gene>
    <name evidence="3" type="primary">rpsP</name>
    <name evidence="5" type="ORF">A3H61_03225</name>
</gene>
<dbReference type="InterPro" id="IPR000307">
    <property type="entry name" value="Ribosomal_bS16"/>
</dbReference>
<sequence>MTIIRLTRVGRRNQPFFRVVVTEKSRSTKSKVLEIVGSFNPRDRTKSLVLKKERILYWISKGSQVSDTVHNLLISGGVLTGSKRRVTPKTLKKKKGTVVAAPTKSEKQA</sequence>
<reference evidence="5 6" key="1">
    <citation type="journal article" date="2016" name="Nat. Commun.">
        <title>Thousands of microbial genomes shed light on interconnected biogeochemical processes in an aquifer system.</title>
        <authorList>
            <person name="Anantharaman K."/>
            <person name="Brown C.T."/>
            <person name="Hug L.A."/>
            <person name="Sharon I."/>
            <person name="Castelle C.J."/>
            <person name="Probst A.J."/>
            <person name="Thomas B.C."/>
            <person name="Singh A."/>
            <person name="Wilkins M.J."/>
            <person name="Karaoz U."/>
            <person name="Brodie E.L."/>
            <person name="Williams K.H."/>
            <person name="Hubbard S.S."/>
            <person name="Banfield J.F."/>
        </authorList>
    </citation>
    <scope>NUCLEOTIDE SEQUENCE [LARGE SCALE GENOMIC DNA]</scope>
</reference>
<dbReference type="GO" id="GO:0015935">
    <property type="term" value="C:small ribosomal subunit"/>
    <property type="evidence" value="ECO:0007669"/>
    <property type="project" value="TreeGrafter"/>
</dbReference>
<dbReference type="InterPro" id="IPR020592">
    <property type="entry name" value="Ribosomal_bS16_CS"/>
</dbReference>
<dbReference type="HAMAP" id="MF_00385">
    <property type="entry name" value="Ribosomal_bS16"/>
    <property type="match status" value="1"/>
</dbReference>
<dbReference type="EMBL" id="MHJU01000011">
    <property type="protein sequence ID" value="OGY73526.1"/>
    <property type="molecule type" value="Genomic_DNA"/>
</dbReference>
<dbReference type="GO" id="GO:0003735">
    <property type="term" value="F:structural constituent of ribosome"/>
    <property type="evidence" value="ECO:0007669"/>
    <property type="project" value="InterPro"/>
</dbReference>
<evidence type="ECO:0000256" key="1">
    <source>
        <dbReference type="ARBA" id="ARBA00022980"/>
    </source>
</evidence>
<dbReference type="SUPFAM" id="SSF54565">
    <property type="entry name" value="Ribosomal protein S16"/>
    <property type="match status" value="1"/>
</dbReference>
<proteinExistence type="inferred from homology"/>
<dbReference type="PANTHER" id="PTHR12919:SF20">
    <property type="entry name" value="SMALL RIBOSOMAL SUBUNIT PROTEIN BS16M"/>
    <property type="match status" value="1"/>
</dbReference>
<dbReference type="Proteomes" id="UP000178315">
    <property type="component" value="Unassembled WGS sequence"/>
</dbReference>
<accession>A0A1G2AAJ3</accession>
<evidence type="ECO:0000256" key="4">
    <source>
        <dbReference type="SAM" id="MobiDB-lite"/>
    </source>
</evidence>
<keyword evidence="1 3" id="KW-0689">Ribosomal protein</keyword>
<dbReference type="GO" id="GO:0006412">
    <property type="term" value="P:translation"/>
    <property type="evidence" value="ECO:0007669"/>
    <property type="project" value="UniProtKB-UniRule"/>
</dbReference>